<dbReference type="Pfam" id="PF01395">
    <property type="entry name" value="PBP_GOBP"/>
    <property type="match status" value="1"/>
</dbReference>
<dbReference type="SUPFAM" id="SSF47565">
    <property type="entry name" value="Insect pheromone/odorant-binding proteins"/>
    <property type="match status" value="1"/>
</dbReference>
<accession>A0A653CNQ8</accession>
<name>A0A653CNQ8_CALMS</name>
<evidence type="ECO:0000256" key="2">
    <source>
        <dbReference type="ARBA" id="ARBA00008098"/>
    </source>
</evidence>
<dbReference type="GO" id="GO:0005549">
    <property type="term" value="F:odorant binding"/>
    <property type="evidence" value="ECO:0007669"/>
    <property type="project" value="InterPro"/>
</dbReference>
<gene>
    <name evidence="6" type="ORF">CALMAC_LOCUS10469</name>
</gene>
<proteinExistence type="inferred from homology"/>
<comment type="subcellular location">
    <subcellularLocation>
        <location evidence="1">Secreted</location>
    </subcellularLocation>
</comment>
<feature type="chain" id="PRO_5024916522" evidence="5">
    <location>
        <begin position="17"/>
        <end position="129"/>
    </location>
</feature>
<keyword evidence="3" id="KW-0964">Secreted</keyword>
<keyword evidence="7" id="KW-1185">Reference proteome</keyword>
<evidence type="ECO:0000313" key="6">
    <source>
        <dbReference type="EMBL" id="VEN49319.1"/>
    </source>
</evidence>
<dbReference type="PANTHER" id="PTHR11857:SF43">
    <property type="entry name" value="GEO07291P1-RELATED"/>
    <property type="match status" value="1"/>
</dbReference>
<sequence length="129" mass="14047">MKYLVVLGALLGLASAQSPSQMKLLVRLHSECKAVTGVNDALATGVMAGKFPDDETLKKHLLCIYKKSGFMGDDGHIQKDVTQVIYETALKDEAKAEQLVDICAVEKDTPENTAFEMSKCVWDNTKGVV</sequence>
<dbReference type="GO" id="GO:0007608">
    <property type="term" value="P:sensory perception of smell"/>
    <property type="evidence" value="ECO:0007669"/>
    <property type="project" value="TreeGrafter"/>
</dbReference>
<dbReference type="OrthoDB" id="8194670at2759"/>
<evidence type="ECO:0000256" key="5">
    <source>
        <dbReference type="SAM" id="SignalP"/>
    </source>
</evidence>
<evidence type="ECO:0000256" key="3">
    <source>
        <dbReference type="ARBA" id="ARBA00022525"/>
    </source>
</evidence>
<dbReference type="CDD" id="cd23992">
    <property type="entry name" value="PBP_GOBP"/>
    <property type="match status" value="1"/>
</dbReference>
<dbReference type="Proteomes" id="UP000410492">
    <property type="component" value="Unassembled WGS sequence"/>
</dbReference>
<keyword evidence="4 5" id="KW-0732">Signal</keyword>
<comment type="similarity">
    <text evidence="2">Belongs to the PBP/GOBP family.</text>
</comment>
<dbReference type="InterPro" id="IPR036728">
    <property type="entry name" value="PBP_GOBP_sf"/>
</dbReference>
<dbReference type="Gene3D" id="1.10.238.20">
    <property type="entry name" value="Pheromone/general odorant binding protein domain"/>
    <property type="match status" value="1"/>
</dbReference>
<dbReference type="GO" id="GO:0005615">
    <property type="term" value="C:extracellular space"/>
    <property type="evidence" value="ECO:0007669"/>
    <property type="project" value="TreeGrafter"/>
</dbReference>
<dbReference type="AlphaFoldDB" id="A0A653CNQ8"/>
<organism evidence="6 7">
    <name type="scientific">Callosobruchus maculatus</name>
    <name type="common">Southern cowpea weevil</name>
    <name type="synonym">Pulse bruchid</name>
    <dbReference type="NCBI Taxonomy" id="64391"/>
    <lineage>
        <taxon>Eukaryota</taxon>
        <taxon>Metazoa</taxon>
        <taxon>Ecdysozoa</taxon>
        <taxon>Arthropoda</taxon>
        <taxon>Hexapoda</taxon>
        <taxon>Insecta</taxon>
        <taxon>Pterygota</taxon>
        <taxon>Neoptera</taxon>
        <taxon>Endopterygota</taxon>
        <taxon>Coleoptera</taxon>
        <taxon>Polyphaga</taxon>
        <taxon>Cucujiformia</taxon>
        <taxon>Chrysomeloidea</taxon>
        <taxon>Chrysomelidae</taxon>
        <taxon>Bruchinae</taxon>
        <taxon>Bruchini</taxon>
        <taxon>Callosobruchus</taxon>
    </lineage>
</organism>
<evidence type="ECO:0000256" key="1">
    <source>
        <dbReference type="ARBA" id="ARBA00004613"/>
    </source>
</evidence>
<dbReference type="PANTHER" id="PTHR11857">
    <property type="entry name" value="ODORANT BINDING PROTEIN-RELATED"/>
    <property type="match status" value="1"/>
</dbReference>
<feature type="signal peptide" evidence="5">
    <location>
        <begin position="1"/>
        <end position="16"/>
    </location>
</feature>
<dbReference type="EMBL" id="CAACVG010008325">
    <property type="protein sequence ID" value="VEN49319.1"/>
    <property type="molecule type" value="Genomic_DNA"/>
</dbReference>
<dbReference type="SMART" id="SM00708">
    <property type="entry name" value="PhBP"/>
    <property type="match status" value="1"/>
</dbReference>
<dbReference type="InterPro" id="IPR006170">
    <property type="entry name" value="PBP/GOBP"/>
</dbReference>
<evidence type="ECO:0000256" key="4">
    <source>
        <dbReference type="ARBA" id="ARBA00022729"/>
    </source>
</evidence>
<reference evidence="6 7" key="1">
    <citation type="submission" date="2019-01" db="EMBL/GenBank/DDBJ databases">
        <authorList>
            <person name="Sayadi A."/>
        </authorList>
    </citation>
    <scope>NUCLEOTIDE SEQUENCE [LARGE SCALE GENOMIC DNA]</scope>
</reference>
<protein>
    <submittedName>
        <fullName evidence="6">Uncharacterized protein</fullName>
    </submittedName>
</protein>
<evidence type="ECO:0000313" key="7">
    <source>
        <dbReference type="Proteomes" id="UP000410492"/>
    </source>
</evidence>